<evidence type="ECO:0000313" key="2">
    <source>
        <dbReference type="EMBL" id="MDQ0543708.1"/>
    </source>
</evidence>
<dbReference type="Proteomes" id="UP001223420">
    <property type="component" value="Unassembled WGS sequence"/>
</dbReference>
<protein>
    <recommendedName>
        <fullName evidence="4">Homeodomain-like domain-containing protein</fullName>
    </recommendedName>
</protein>
<comment type="caution">
    <text evidence="2">The sequence shown here is derived from an EMBL/GenBank/DDBJ whole genome shotgun (WGS) entry which is preliminary data.</text>
</comment>
<reference evidence="2" key="1">
    <citation type="submission" date="2023-07" db="EMBL/GenBank/DDBJ databases">
        <title>Genomic Encyclopedia of Type Strains, Phase IV (KMG-IV): sequencing the most valuable type-strain genomes for metagenomic binning, comparative biology and taxonomic classification.</title>
        <authorList>
            <person name="Goeker M."/>
        </authorList>
    </citation>
    <scope>NUCLEOTIDE SEQUENCE</scope>
    <source>
        <strain evidence="2">DSM 19569</strain>
    </source>
</reference>
<dbReference type="EMBL" id="JAUSWL010000004">
    <property type="protein sequence ID" value="MDQ0543708.1"/>
    <property type="molecule type" value="Genomic_DNA"/>
</dbReference>
<evidence type="ECO:0000313" key="3">
    <source>
        <dbReference type="Proteomes" id="UP001223420"/>
    </source>
</evidence>
<dbReference type="RefSeq" id="WP_091865237.1">
    <property type="nucleotide sequence ID" value="NZ_FOQW01000030.1"/>
</dbReference>
<proteinExistence type="predicted"/>
<evidence type="ECO:0008006" key="4">
    <source>
        <dbReference type="Google" id="ProtNLM"/>
    </source>
</evidence>
<sequence>MRSLDPLPPEQRAAVEQLLRETELSVAAISARTGVKPATILSWNARSGWLRPRRRRHDIAARWPETRRAALARLLSDTRNDPGDVAEAAGVGRAAADRLLAGCGVARPEPDVGAEPGRLDPEAAADPPTLRAHLRAHIARQIAAFDAALNGEGAAVLDSARVLRDLGGLKRLLDEMAPDDGREGGDGDTEPDLPALRAEIARRYAGFVRGRTAA</sequence>
<dbReference type="GeneID" id="90835363"/>
<organism evidence="2 3">
    <name type="scientific">Methylobacterium brachiatum</name>
    <dbReference type="NCBI Taxonomy" id="269660"/>
    <lineage>
        <taxon>Bacteria</taxon>
        <taxon>Pseudomonadati</taxon>
        <taxon>Pseudomonadota</taxon>
        <taxon>Alphaproteobacteria</taxon>
        <taxon>Hyphomicrobiales</taxon>
        <taxon>Methylobacteriaceae</taxon>
        <taxon>Methylobacterium</taxon>
    </lineage>
</organism>
<feature type="region of interest" description="Disordered" evidence="1">
    <location>
        <begin position="175"/>
        <end position="194"/>
    </location>
</feature>
<name>A0AAJ1TWA1_9HYPH</name>
<feature type="compositionally biased region" description="Basic and acidic residues" evidence="1">
    <location>
        <begin position="175"/>
        <end position="185"/>
    </location>
</feature>
<accession>A0AAJ1TWA1</accession>
<dbReference type="AlphaFoldDB" id="A0AAJ1TWA1"/>
<gene>
    <name evidence="2" type="ORF">QO001_002637</name>
</gene>
<evidence type="ECO:0000256" key="1">
    <source>
        <dbReference type="SAM" id="MobiDB-lite"/>
    </source>
</evidence>